<dbReference type="Gene3D" id="1.25.40.10">
    <property type="entry name" value="Tetratricopeptide repeat domain"/>
    <property type="match status" value="1"/>
</dbReference>
<organism evidence="1 2">
    <name type="scientific">Almyronema epifaneia S1</name>
    <dbReference type="NCBI Taxonomy" id="2991925"/>
    <lineage>
        <taxon>Bacteria</taxon>
        <taxon>Bacillati</taxon>
        <taxon>Cyanobacteriota</taxon>
        <taxon>Cyanophyceae</taxon>
        <taxon>Nodosilineales</taxon>
        <taxon>Nodosilineaceae</taxon>
        <taxon>Almyronema</taxon>
        <taxon>Almyronema epifaneia</taxon>
    </lineage>
</organism>
<name>A0ABW6IBR9_9CYAN</name>
<proteinExistence type="predicted"/>
<evidence type="ECO:0000313" key="1">
    <source>
        <dbReference type="EMBL" id="MFE4105150.1"/>
    </source>
</evidence>
<dbReference type="RefSeq" id="WP_377961214.1">
    <property type="nucleotide sequence ID" value="NZ_JBHZOL010000020.1"/>
</dbReference>
<accession>A0ABW6IBR9</accession>
<keyword evidence="2" id="KW-1185">Reference proteome</keyword>
<dbReference type="Proteomes" id="UP001600165">
    <property type="component" value="Unassembled WGS sequence"/>
</dbReference>
<reference evidence="1 2" key="1">
    <citation type="submission" date="2024-10" db="EMBL/GenBank/DDBJ databases">
        <authorList>
            <person name="Ratan Roy A."/>
            <person name="Morales Sandoval P.H."/>
            <person name="De Los Santos Villalobos S."/>
            <person name="Chakraborty S."/>
            <person name="Mukherjee J."/>
        </authorList>
    </citation>
    <scope>NUCLEOTIDE SEQUENCE [LARGE SCALE GENOMIC DNA]</scope>
    <source>
        <strain evidence="1 2">S1</strain>
    </source>
</reference>
<evidence type="ECO:0000313" key="2">
    <source>
        <dbReference type="Proteomes" id="UP001600165"/>
    </source>
</evidence>
<comment type="caution">
    <text evidence="1">The sequence shown here is derived from an EMBL/GenBank/DDBJ whole genome shotgun (WGS) entry which is preliminary data.</text>
</comment>
<protein>
    <submittedName>
        <fullName evidence="1">Tetratricopeptide repeat protein</fullName>
    </submittedName>
</protein>
<sequence length="366" mass="41715">MLEVVTAAIESEDYRRAAQLIQQWQQQSPHDPWLKLCIGQYQEGRGQIEAATKTYRQILQKLSHPKVLAQARQAIERLNLRQAAQQEAARATAKAAPDSQELGLLLLNPVRGEARLTAAQGLAQVMQIDAYTARMQLPSKSWRVYRVSNMGELRYWTQALQTANTSAFCAKLADINRSQVFRVDFFRATEPEVKVVCQNPNDQTGTIAFNWSEVSQCIVGLLPIFEQVVDLGPWGKLQRKEKTQDYTHVLDLHLHQRQSILRLCDRTYQFQPGDPLSPLDQASDRVQAQTTTRLRWNTLSQFIQNQIACPIHSDFLPFAEGALEYIDLLPDFPTHLDLLRTQPSNWDAAFQLYSGLHFLRGQNCDS</sequence>
<gene>
    <name evidence="1" type="ORF">ACFVKH_02600</name>
</gene>
<dbReference type="InterPro" id="IPR011990">
    <property type="entry name" value="TPR-like_helical_dom_sf"/>
</dbReference>
<dbReference type="EMBL" id="JBHZOL010000020">
    <property type="protein sequence ID" value="MFE4105150.1"/>
    <property type="molecule type" value="Genomic_DNA"/>
</dbReference>